<dbReference type="EMBL" id="LJCR01000093">
    <property type="protein sequence ID" value="KPV54209.1"/>
    <property type="molecule type" value="Genomic_DNA"/>
</dbReference>
<dbReference type="PANTHER" id="PTHR34374">
    <property type="entry name" value="LARGE RIBOSOMAL RNA SUBUNIT ACCUMULATION PROTEIN YCED HOMOLOG 1, CHLOROPLASTIC"/>
    <property type="match status" value="1"/>
</dbReference>
<evidence type="ECO:0008006" key="3">
    <source>
        <dbReference type="Google" id="ProtNLM"/>
    </source>
</evidence>
<proteinExistence type="predicted"/>
<comment type="caution">
    <text evidence="1">The sequence shown here is derived from an EMBL/GenBank/DDBJ whole genome shotgun (WGS) entry which is preliminary data.</text>
</comment>
<evidence type="ECO:0000313" key="1">
    <source>
        <dbReference type="EMBL" id="KPV54209.1"/>
    </source>
</evidence>
<protein>
    <recommendedName>
        <fullName evidence="3">Metal-binding protein</fullName>
    </recommendedName>
</protein>
<dbReference type="PANTHER" id="PTHR34374:SF1">
    <property type="entry name" value="LARGE RIBOSOMAL RNA SUBUNIT ACCUMULATION PROTEIN YCED HOMOLOG 1, CHLOROPLASTIC"/>
    <property type="match status" value="1"/>
</dbReference>
<dbReference type="Pfam" id="PF02620">
    <property type="entry name" value="YceD"/>
    <property type="match status" value="1"/>
</dbReference>
<evidence type="ECO:0000313" key="2">
    <source>
        <dbReference type="Proteomes" id="UP000050509"/>
    </source>
</evidence>
<dbReference type="Proteomes" id="UP000050509">
    <property type="component" value="Unassembled WGS sequence"/>
</dbReference>
<name>A0A0P9D577_9CHLR</name>
<gene>
    <name evidence="1" type="ORF">SE17_05135</name>
</gene>
<dbReference type="AlphaFoldDB" id="A0A0P9D577"/>
<dbReference type="InterPro" id="IPR003772">
    <property type="entry name" value="YceD"/>
</dbReference>
<dbReference type="PATRIC" id="fig|186479.3.peg.10849"/>
<sequence length="181" mass="20464">MHLDKQMTDLKFNVAQLLREEVGARRNYTFTENALPLDDDMTLRQLDGKVRFTRTTTGVLADADAAGIVELPCIRCLNPAHQQLHIQFQDEFHSRIEVNTGMPLPKPDEEDPFFIDESHLLDLGEALREYALLEMPMQPLCRPDCKGLCPTCGADRNQGECGCVTDEDDDRFAVLKSLLND</sequence>
<reference evidence="1 2" key="1">
    <citation type="submission" date="2015-09" db="EMBL/GenBank/DDBJ databases">
        <title>Draft genome sequence of Kouleothrix aurantiaca JCM 19913.</title>
        <authorList>
            <person name="Hemp J."/>
        </authorList>
    </citation>
    <scope>NUCLEOTIDE SEQUENCE [LARGE SCALE GENOMIC DNA]</scope>
    <source>
        <strain evidence="1 2">COM-B</strain>
    </source>
</reference>
<organism evidence="1 2">
    <name type="scientific">Kouleothrix aurantiaca</name>
    <dbReference type="NCBI Taxonomy" id="186479"/>
    <lineage>
        <taxon>Bacteria</taxon>
        <taxon>Bacillati</taxon>
        <taxon>Chloroflexota</taxon>
        <taxon>Chloroflexia</taxon>
        <taxon>Chloroflexales</taxon>
        <taxon>Roseiflexineae</taxon>
        <taxon>Roseiflexaceae</taxon>
        <taxon>Kouleothrix</taxon>
    </lineage>
</organism>
<accession>A0A0P9D577</accession>
<keyword evidence="2" id="KW-1185">Reference proteome</keyword>